<feature type="transmembrane region" description="Helical" evidence="11">
    <location>
        <begin position="175"/>
        <end position="194"/>
    </location>
</feature>
<feature type="transmembrane region" description="Helical" evidence="11">
    <location>
        <begin position="150"/>
        <end position="169"/>
    </location>
</feature>
<comment type="cofactor">
    <cofactor evidence="1">
        <name>heme b</name>
        <dbReference type="ChEBI" id="CHEBI:60344"/>
    </cofactor>
</comment>
<dbReference type="RefSeq" id="WP_271431406.1">
    <property type="nucleotide sequence ID" value="NZ_JAQIOY010000001.1"/>
</dbReference>
<evidence type="ECO:0000256" key="4">
    <source>
        <dbReference type="ARBA" id="ARBA00022617"/>
    </source>
</evidence>
<dbReference type="Gene3D" id="1.20.120.1770">
    <property type="match status" value="1"/>
</dbReference>
<proteinExistence type="predicted"/>
<evidence type="ECO:0000256" key="10">
    <source>
        <dbReference type="ARBA" id="ARBA00023136"/>
    </source>
</evidence>
<dbReference type="InterPro" id="IPR006593">
    <property type="entry name" value="Cyt_b561/ferric_Rdtase_TM"/>
</dbReference>
<keyword evidence="9" id="KW-0408">Iron</keyword>
<keyword evidence="10 11" id="KW-0472">Membrane</keyword>
<evidence type="ECO:0000256" key="2">
    <source>
        <dbReference type="ARBA" id="ARBA00004141"/>
    </source>
</evidence>
<sequence length="239" mass="26544">MDWLLAPFDPARAHEVGFAISWHARVMTLAWGVLAPLAVIAARFFKVLPGQDWPKELDNQVWWRSHWMGQVGVVLLSVLGLALVLGSATGDGMHGRVGYAVLGLLVIQVVLGVFRGTKGGPTAPAEDGSLRGDHYDMTPWRIMFEWSHKILGYAAVLLGMTAIVLGLWQANAPNWMWLTIAAWWLALFVSFVILQRRGRAVDTYQAIWGPDPSHPGNRRVPIGWGIRRMRQGGKHVRGD</sequence>
<keyword evidence="3" id="KW-0813">Transport</keyword>
<organism evidence="13 14">
    <name type="scientific">Thalassococcus lentus</name>
    <dbReference type="NCBI Taxonomy" id="1210524"/>
    <lineage>
        <taxon>Bacteria</taxon>
        <taxon>Pseudomonadati</taxon>
        <taxon>Pseudomonadota</taxon>
        <taxon>Alphaproteobacteria</taxon>
        <taxon>Rhodobacterales</taxon>
        <taxon>Roseobacteraceae</taxon>
        <taxon>Thalassococcus</taxon>
    </lineage>
</organism>
<reference evidence="13 14" key="1">
    <citation type="submission" date="2023-01" db="EMBL/GenBank/DDBJ databases">
        <title>Thalassococcus onchidii sp. nov., isolated from a marine invertebrate from the South China Sea.</title>
        <authorList>
            <person name="Xu S."/>
            <person name="Liu Z."/>
            <person name="Xu Y."/>
        </authorList>
    </citation>
    <scope>NUCLEOTIDE SEQUENCE [LARGE SCALE GENOMIC DNA]</scope>
    <source>
        <strain evidence="13 14">KCTC 32084</strain>
    </source>
</reference>
<dbReference type="SMART" id="SM00665">
    <property type="entry name" value="B561"/>
    <property type="match status" value="1"/>
</dbReference>
<dbReference type="EMBL" id="JAQIOY010000001">
    <property type="protein sequence ID" value="MDA7424079.1"/>
    <property type="molecule type" value="Genomic_DNA"/>
</dbReference>
<evidence type="ECO:0000313" key="13">
    <source>
        <dbReference type="EMBL" id="MDA7424079.1"/>
    </source>
</evidence>
<dbReference type="CDD" id="cd08760">
    <property type="entry name" value="Cyt_b561_FRRS1_like"/>
    <property type="match status" value="1"/>
</dbReference>
<gene>
    <name evidence="13" type="ORF">PFY00_05030</name>
</gene>
<feature type="domain" description="Cytochrome b561" evidence="12">
    <location>
        <begin position="1"/>
        <end position="204"/>
    </location>
</feature>
<keyword evidence="14" id="KW-1185">Reference proteome</keyword>
<evidence type="ECO:0000256" key="7">
    <source>
        <dbReference type="ARBA" id="ARBA00022982"/>
    </source>
</evidence>
<accession>A0ABT4XQ52</accession>
<name>A0ABT4XQ52_9RHOB</name>
<keyword evidence="5 11" id="KW-0812">Transmembrane</keyword>
<evidence type="ECO:0000256" key="11">
    <source>
        <dbReference type="SAM" id="Phobius"/>
    </source>
</evidence>
<feature type="transmembrane region" description="Helical" evidence="11">
    <location>
        <begin position="66"/>
        <end position="85"/>
    </location>
</feature>
<keyword evidence="6" id="KW-0479">Metal-binding</keyword>
<evidence type="ECO:0000256" key="9">
    <source>
        <dbReference type="ARBA" id="ARBA00023004"/>
    </source>
</evidence>
<comment type="caution">
    <text evidence="13">The sequence shown here is derived from an EMBL/GenBank/DDBJ whole genome shotgun (WGS) entry which is preliminary data.</text>
</comment>
<dbReference type="PANTHER" id="PTHR15422">
    <property type="entry name" value="OS05G0565100 PROTEIN"/>
    <property type="match status" value="1"/>
</dbReference>
<keyword evidence="8 11" id="KW-1133">Transmembrane helix</keyword>
<evidence type="ECO:0000256" key="8">
    <source>
        <dbReference type="ARBA" id="ARBA00022989"/>
    </source>
</evidence>
<dbReference type="PROSITE" id="PS50939">
    <property type="entry name" value="CYTOCHROME_B561"/>
    <property type="match status" value="1"/>
</dbReference>
<feature type="transmembrane region" description="Helical" evidence="11">
    <location>
        <begin position="20"/>
        <end position="45"/>
    </location>
</feature>
<keyword evidence="4" id="KW-0349">Heme</keyword>
<evidence type="ECO:0000256" key="3">
    <source>
        <dbReference type="ARBA" id="ARBA00022448"/>
    </source>
</evidence>
<evidence type="ECO:0000259" key="12">
    <source>
        <dbReference type="PROSITE" id="PS50939"/>
    </source>
</evidence>
<feature type="transmembrane region" description="Helical" evidence="11">
    <location>
        <begin position="97"/>
        <end position="114"/>
    </location>
</feature>
<dbReference type="Proteomes" id="UP001210720">
    <property type="component" value="Unassembled WGS sequence"/>
</dbReference>
<evidence type="ECO:0000313" key="14">
    <source>
        <dbReference type="Proteomes" id="UP001210720"/>
    </source>
</evidence>
<evidence type="ECO:0000256" key="5">
    <source>
        <dbReference type="ARBA" id="ARBA00022692"/>
    </source>
</evidence>
<protein>
    <submittedName>
        <fullName evidence="13">Cytochrome b561 domain-containing protein</fullName>
    </submittedName>
</protein>
<evidence type="ECO:0000256" key="6">
    <source>
        <dbReference type="ARBA" id="ARBA00022723"/>
    </source>
</evidence>
<dbReference type="InterPro" id="IPR045150">
    <property type="entry name" value="CYB561D1/2"/>
</dbReference>
<dbReference type="PANTHER" id="PTHR15422:SF24">
    <property type="entry name" value="DOMON RELATED DOMAIN-CONTAINING PROTEIN"/>
    <property type="match status" value="1"/>
</dbReference>
<keyword evidence="7" id="KW-0249">Electron transport</keyword>
<evidence type="ECO:0000256" key="1">
    <source>
        <dbReference type="ARBA" id="ARBA00001970"/>
    </source>
</evidence>
<comment type="subcellular location">
    <subcellularLocation>
        <location evidence="2">Membrane</location>
        <topology evidence="2">Multi-pass membrane protein</topology>
    </subcellularLocation>
</comment>